<protein>
    <submittedName>
        <fullName evidence="2">Uncharacterized protein</fullName>
    </submittedName>
</protein>
<name>F9FVE1_FUSOF</name>
<gene>
    <name evidence="2" type="ORF">FOXB_10372</name>
</gene>
<dbReference type="PaxDb" id="5507-FOXG_04444P0"/>
<reference evidence="2" key="1">
    <citation type="journal article" date="2012" name="Mol. Plant Microbe Interact.">
        <title>A highly conserved effector in Fusarium oxysporum is required for full virulence on Arabidopsis.</title>
        <authorList>
            <person name="Thatcher L.F."/>
            <person name="Gardiner D.M."/>
            <person name="Kazan K."/>
            <person name="Manners J."/>
        </authorList>
    </citation>
    <scope>NUCLEOTIDE SEQUENCE [LARGE SCALE GENOMIC DNA]</scope>
    <source>
        <strain evidence="2">Fo5176</strain>
    </source>
</reference>
<evidence type="ECO:0000256" key="1">
    <source>
        <dbReference type="SAM" id="MobiDB-lite"/>
    </source>
</evidence>
<evidence type="ECO:0000313" key="2">
    <source>
        <dbReference type="EMBL" id="EGU79134.1"/>
    </source>
</evidence>
<dbReference type="OrthoDB" id="5399555at2759"/>
<feature type="region of interest" description="Disordered" evidence="1">
    <location>
        <begin position="144"/>
        <end position="167"/>
    </location>
</feature>
<dbReference type="EMBL" id="AFQF01002713">
    <property type="protein sequence ID" value="EGU79134.1"/>
    <property type="molecule type" value="Genomic_DNA"/>
</dbReference>
<proteinExistence type="predicted"/>
<dbReference type="AlphaFoldDB" id="F9FVE1"/>
<feature type="region of interest" description="Disordered" evidence="1">
    <location>
        <begin position="38"/>
        <end position="92"/>
    </location>
</feature>
<accession>F9FVE1</accession>
<sequence>MPASLDSSRPIMAPSPSILFPLRLFSSKLLQPHLSPTMAKPWVSSHAHTQPNRQATKEKDQPADSTSKNRNSVRFSTYSMAPSLSPTVGTTDSAHAEIRDIATGLDRMENKALSSQRVTLTDEKTDTMSKLALGAKLERALDRRMSGQDAVMRPRGQSLNEKLSEKE</sequence>
<comment type="caution">
    <text evidence="2">The sequence shown here is derived from an EMBL/GenBank/DDBJ whole genome shotgun (WGS) entry which is preliminary data.</text>
</comment>
<feature type="compositionally biased region" description="Polar residues" evidence="1">
    <location>
        <begin position="63"/>
        <end position="92"/>
    </location>
</feature>
<organism evidence="2">
    <name type="scientific">Fusarium oxysporum (strain Fo5176)</name>
    <name type="common">Fusarium vascular wilt</name>
    <dbReference type="NCBI Taxonomy" id="660025"/>
    <lineage>
        <taxon>Eukaryota</taxon>
        <taxon>Fungi</taxon>
        <taxon>Dikarya</taxon>
        <taxon>Ascomycota</taxon>
        <taxon>Pezizomycotina</taxon>
        <taxon>Sordariomycetes</taxon>
        <taxon>Hypocreomycetidae</taxon>
        <taxon>Hypocreales</taxon>
        <taxon>Nectriaceae</taxon>
        <taxon>Fusarium</taxon>
        <taxon>Fusarium oxysporum species complex</taxon>
    </lineage>
</organism>